<dbReference type="SUPFAM" id="SSF53448">
    <property type="entry name" value="Nucleotide-diphospho-sugar transferases"/>
    <property type="match status" value="1"/>
</dbReference>
<keyword evidence="6 8" id="KW-0342">GTP-binding</keyword>
<dbReference type="GO" id="GO:0005525">
    <property type="term" value="F:GTP binding"/>
    <property type="evidence" value="ECO:0007669"/>
    <property type="project" value="UniProtKB-UniRule"/>
</dbReference>
<dbReference type="AlphaFoldDB" id="A0AAE9SBK9"/>
<keyword evidence="5 8" id="KW-0460">Magnesium</keyword>
<feature type="binding site" evidence="8">
    <location>
        <position position="31"/>
    </location>
    <ligand>
        <name>GTP</name>
        <dbReference type="ChEBI" id="CHEBI:37565"/>
    </ligand>
</feature>
<comment type="subunit">
    <text evidence="8">Monomer.</text>
</comment>
<dbReference type="GO" id="GO:0046872">
    <property type="term" value="F:metal ion binding"/>
    <property type="evidence" value="ECO:0007669"/>
    <property type="project" value="UniProtKB-KW"/>
</dbReference>
<comment type="cofactor">
    <cofactor evidence="8">
        <name>Mg(2+)</name>
        <dbReference type="ChEBI" id="CHEBI:18420"/>
    </cofactor>
</comment>
<comment type="similarity">
    <text evidence="8">Belongs to the MobA family.</text>
</comment>
<feature type="binding site" evidence="8">
    <location>
        <begin position="18"/>
        <end position="20"/>
    </location>
    <ligand>
        <name>GTP</name>
        <dbReference type="ChEBI" id="CHEBI:37565"/>
    </ligand>
</feature>
<keyword evidence="2 8" id="KW-0808">Transferase</keyword>
<dbReference type="CDD" id="cd02503">
    <property type="entry name" value="MobA"/>
    <property type="match status" value="1"/>
</dbReference>
<evidence type="ECO:0000256" key="4">
    <source>
        <dbReference type="ARBA" id="ARBA00022741"/>
    </source>
</evidence>
<accession>A0AAE9SBK9</accession>
<dbReference type="NCBIfam" id="TIGR02665">
    <property type="entry name" value="molyb_mobA"/>
    <property type="match status" value="1"/>
</dbReference>
<keyword evidence="1 8" id="KW-0963">Cytoplasm</keyword>
<dbReference type="PANTHER" id="PTHR19136:SF81">
    <property type="entry name" value="MOLYBDENUM COFACTOR GUANYLYLTRANSFERASE"/>
    <property type="match status" value="1"/>
</dbReference>
<dbReference type="InterPro" id="IPR025877">
    <property type="entry name" value="MobA-like_NTP_Trfase"/>
</dbReference>
<dbReference type="PANTHER" id="PTHR19136">
    <property type="entry name" value="MOLYBDENUM COFACTOR GUANYLYLTRANSFERASE"/>
    <property type="match status" value="1"/>
</dbReference>
<keyword evidence="7 8" id="KW-0501">Molybdenum cofactor biosynthesis</keyword>
<comment type="catalytic activity">
    <reaction evidence="8">
        <text>Mo-molybdopterin + GTP + H(+) = Mo-molybdopterin guanine dinucleotide + diphosphate</text>
        <dbReference type="Rhea" id="RHEA:34243"/>
        <dbReference type="ChEBI" id="CHEBI:15378"/>
        <dbReference type="ChEBI" id="CHEBI:33019"/>
        <dbReference type="ChEBI" id="CHEBI:37565"/>
        <dbReference type="ChEBI" id="CHEBI:71302"/>
        <dbReference type="ChEBI" id="CHEBI:71310"/>
        <dbReference type="EC" id="2.7.7.77"/>
    </reaction>
</comment>
<organism evidence="10 11">
    <name type="scientific">Aeromonas encheleia</name>
    <dbReference type="NCBI Taxonomy" id="73010"/>
    <lineage>
        <taxon>Bacteria</taxon>
        <taxon>Pseudomonadati</taxon>
        <taxon>Pseudomonadota</taxon>
        <taxon>Gammaproteobacteria</taxon>
        <taxon>Aeromonadales</taxon>
        <taxon>Aeromonadaceae</taxon>
        <taxon>Aeromonas</taxon>
    </lineage>
</organism>
<sequence>MSISDPKPHEFPVSAVILAGGRATRMGGEDKGWVPLAGRPLVEHVLERLRPQVDELLINANRNQARYRQLAPVIEDGNHDFLGPLAGMQAGLAAARHDWVLFVPCDGPGLPRDLMRRFRAALTPEAGLLPELVVAHDGQHLQPVVALLHKSLLPSLQQALAEGERKIACWFGRHRMAVVHFADQPDAFINLNDPRELSAYEARLLAENAPLAGGMRS</sequence>
<feature type="binding site" evidence="8">
    <location>
        <position position="76"/>
    </location>
    <ligand>
        <name>GTP</name>
        <dbReference type="ChEBI" id="CHEBI:37565"/>
    </ligand>
</feature>
<evidence type="ECO:0000313" key="11">
    <source>
        <dbReference type="Proteomes" id="UP001056890"/>
    </source>
</evidence>
<comment type="function">
    <text evidence="8">Transfers a GMP moiety from GTP to Mo-molybdopterin (Mo-MPT) cofactor (Moco or molybdenum cofactor) to form Mo-molybdopterin guanine dinucleotide (Mo-MGD) cofactor.</text>
</comment>
<dbReference type="EC" id="2.7.7.77" evidence="8"/>
<evidence type="ECO:0000313" key="10">
    <source>
        <dbReference type="EMBL" id="USV56526.1"/>
    </source>
</evidence>
<feature type="binding site" evidence="8">
    <location>
        <position position="106"/>
    </location>
    <ligand>
        <name>Mg(2+)</name>
        <dbReference type="ChEBI" id="CHEBI:18420"/>
    </ligand>
</feature>
<dbReference type="InterPro" id="IPR013482">
    <property type="entry name" value="Molybde_CF_guanTrfase"/>
</dbReference>
<keyword evidence="10" id="KW-0548">Nucleotidyltransferase</keyword>
<dbReference type="RefSeq" id="WP_252994764.1">
    <property type="nucleotide sequence ID" value="NZ_CP099717.1"/>
</dbReference>
<dbReference type="HAMAP" id="MF_00316">
    <property type="entry name" value="MobA"/>
    <property type="match status" value="1"/>
</dbReference>
<keyword evidence="3 8" id="KW-0479">Metal-binding</keyword>
<comment type="domain">
    <text evidence="8">The N-terminal domain determines nucleotide recognition and specific binding, while the C-terminal domain determines the specific binding to the target protein.</text>
</comment>
<evidence type="ECO:0000256" key="5">
    <source>
        <dbReference type="ARBA" id="ARBA00022842"/>
    </source>
</evidence>
<dbReference type="EMBL" id="CP099717">
    <property type="protein sequence ID" value="USV56526.1"/>
    <property type="molecule type" value="Genomic_DNA"/>
</dbReference>
<evidence type="ECO:0000259" key="9">
    <source>
        <dbReference type="Pfam" id="PF12804"/>
    </source>
</evidence>
<protein>
    <recommendedName>
        <fullName evidence="8">Molybdenum cofactor guanylyltransferase</fullName>
        <shortName evidence="8">MoCo guanylyltransferase</shortName>
        <ecNumber evidence="8">2.7.7.77</ecNumber>
    </recommendedName>
    <alternativeName>
        <fullName evidence="8">GTP:molybdopterin guanylyltransferase</fullName>
    </alternativeName>
    <alternativeName>
        <fullName evidence="8">Mo-MPT guanylyltransferase</fullName>
    </alternativeName>
    <alternativeName>
        <fullName evidence="8">Molybdopterin guanylyltransferase</fullName>
    </alternativeName>
    <alternativeName>
        <fullName evidence="8">Molybdopterin-guanine dinucleotide synthase</fullName>
        <shortName evidence="8">MGD synthase</shortName>
    </alternativeName>
</protein>
<dbReference type="GO" id="GO:0005737">
    <property type="term" value="C:cytoplasm"/>
    <property type="evidence" value="ECO:0007669"/>
    <property type="project" value="UniProtKB-SubCell"/>
</dbReference>
<dbReference type="InterPro" id="IPR029044">
    <property type="entry name" value="Nucleotide-diphossugar_trans"/>
</dbReference>
<reference evidence="10" key="1">
    <citation type="submission" date="2022-06" db="EMBL/GenBank/DDBJ databases">
        <title>Complete Genome of Aeromonas sp. Strain SOD01 Isolated from an Urban Freshwater Stream.</title>
        <authorList>
            <person name="Williams L.E."/>
            <person name="Brysgel T."/>
            <person name="Capestro E.M."/>
            <person name="Foltz G.V."/>
            <person name="Gardner A.E."/>
            <person name="Ingrassia J."/>
            <person name="Peterson E."/>
            <person name="Arruda J."/>
            <person name="Flaherty I."/>
            <person name="Hunt M."/>
            <person name="Pappas G."/>
            <person name="Ramsaran S."/>
            <person name="Rocha M."/>
        </authorList>
    </citation>
    <scope>NUCLEOTIDE SEQUENCE</scope>
    <source>
        <strain evidence="10">SOD01</strain>
    </source>
</reference>
<comment type="subcellular location">
    <subcellularLocation>
        <location evidence="8">Cytoplasm</location>
    </subcellularLocation>
</comment>
<keyword evidence="4 8" id="KW-0547">Nucleotide-binding</keyword>
<keyword evidence="11" id="KW-1185">Reference proteome</keyword>
<evidence type="ECO:0000256" key="1">
    <source>
        <dbReference type="ARBA" id="ARBA00022490"/>
    </source>
</evidence>
<proteinExistence type="inferred from homology"/>
<feature type="binding site" evidence="8">
    <location>
        <position position="59"/>
    </location>
    <ligand>
        <name>GTP</name>
        <dbReference type="ChEBI" id="CHEBI:37565"/>
    </ligand>
</feature>
<gene>
    <name evidence="8 10" type="primary">mobA</name>
    <name evidence="10" type="ORF">NHF51_14345</name>
</gene>
<dbReference type="GO" id="GO:0061603">
    <property type="term" value="F:molybdenum cofactor guanylyltransferase activity"/>
    <property type="evidence" value="ECO:0007669"/>
    <property type="project" value="UniProtKB-EC"/>
</dbReference>
<evidence type="ECO:0000256" key="3">
    <source>
        <dbReference type="ARBA" id="ARBA00022723"/>
    </source>
</evidence>
<feature type="binding site" evidence="8">
    <location>
        <position position="106"/>
    </location>
    <ligand>
        <name>GTP</name>
        <dbReference type="ChEBI" id="CHEBI:37565"/>
    </ligand>
</feature>
<evidence type="ECO:0000256" key="8">
    <source>
        <dbReference type="HAMAP-Rule" id="MF_00316"/>
    </source>
</evidence>
<dbReference type="GO" id="GO:1902758">
    <property type="term" value="P:bis(molybdopterin guanine dinucleotide)molybdenum biosynthetic process"/>
    <property type="evidence" value="ECO:0007669"/>
    <property type="project" value="TreeGrafter"/>
</dbReference>
<feature type="domain" description="MobA-like NTP transferase" evidence="9">
    <location>
        <begin position="15"/>
        <end position="171"/>
    </location>
</feature>
<evidence type="ECO:0000256" key="7">
    <source>
        <dbReference type="ARBA" id="ARBA00023150"/>
    </source>
</evidence>
<evidence type="ECO:0000256" key="6">
    <source>
        <dbReference type="ARBA" id="ARBA00023134"/>
    </source>
</evidence>
<dbReference type="Proteomes" id="UP001056890">
    <property type="component" value="Chromosome"/>
</dbReference>
<dbReference type="Pfam" id="PF12804">
    <property type="entry name" value="NTP_transf_3"/>
    <property type="match status" value="1"/>
</dbReference>
<dbReference type="Gene3D" id="3.90.550.10">
    <property type="entry name" value="Spore Coat Polysaccharide Biosynthesis Protein SpsA, Chain A"/>
    <property type="match status" value="1"/>
</dbReference>
<name>A0AAE9SBK9_9GAMM</name>
<evidence type="ECO:0000256" key="2">
    <source>
        <dbReference type="ARBA" id="ARBA00022679"/>
    </source>
</evidence>